<reference evidence="1" key="1">
    <citation type="journal article" date="2014" name="Int. J. Syst. Evol. Microbiol.">
        <title>Complete genome sequence of Corynebacterium casei LMG S-19264T (=DSM 44701T), isolated from a smear-ripened cheese.</title>
        <authorList>
            <consortium name="US DOE Joint Genome Institute (JGI-PGF)"/>
            <person name="Walter F."/>
            <person name="Albersmeier A."/>
            <person name="Kalinowski J."/>
            <person name="Ruckert C."/>
        </authorList>
    </citation>
    <scope>NUCLEOTIDE SEQUENCE</scope>
    <source>
        <strain evidence="1">CGMCC 1.15367</strain>
    </source>
</reference>
<dbReference type="InterPro" id="IPR011989">
    <property type="entry name" value="ARM-like"/>
</dbReference>
<evidence type="ECO:0000313" key="2">
    <source>
        <dbReference type="Proteomes" id="UP000644699"/>
    </source>
</evidence>
<protein>
    <submittedName>
        <fullName evidence="1">PBS lyase</fullName>
    </submittedName>
</protein>
<comment type="caution">
    <text evidence="1">The sequence shown here is derived from an EMBL/GenBank/DDBJ whole genome shotgun (WGS) entry which is preliminary data.</text>
</comment>
<gene>
    <name evidence="1" type="ORF">GCM10011390_35070</name>
</gene>
<dbReference type="InterPro" id="IPR016024">
    <property type="entry name" value="ARM-type_fold"/>
</dbReference>
<dbReference type="Proteomes" id="UP000644699">
    <property type="component" value="Unassembled WGS sequence"/>
</dbReference>
<accession>A0A916ZT53</accession>
<proteinExistence type="predicted"/>
<dbReference type="Pfam" id="PF13646">
    <property type="entry name" value="HEAT_2"/>
    <property type="match status" value="1"/>
</dbReference>
<dbReference type="GO" id="GO:0016829">
    <property type="term" value="F:lyase activity"/>
    <property type="evidence" value="ECO:0007669"/>
    <property type="project" value="UniProtKB-KW"/>
</dbReference>
<dbReference type="EMBL" id="BMIQ01000005">
    <property type="protein sequence ID" value="GGE12939.1"/>
    <property type="molecule type" value="Genomic_DNA"/>
</dbReference>
<dbReference type="AlphaFoldDB" id="A0A916ZT53"/>
<organism evidence="1 2">
    <name type="scientific">Aureimonas endophytica</name>
    <dbReference type="NCBI Taxonomy" id="2027858"/>
    <lineage>
        <taxon>Bacteria</taxon>
        <taxon>Pseudomonadati</taxon>
        <taxon>Pseudomonadota</taxon>
        <taxon>Alphaproteobacteria</taxon>
        <taxon>Hyphomicrobiales</taxon>
        <taxon>Aurantimonadaceae</taxon>
        <taxon>Aureimonas</taxon>
    </lineage>
</organism>
<dbReference type="SUPFAM" id="SSF48371">
    <property type="entry name" value="ARM repeat"/>
    <property type="match status" value="1"/>
</dbReference>
<reference evidence="1" key="2">
    <citation type="submission" date="2020-09" db="EMBL/GenBank/DDBJ databases">
        <authorList>
            <person name="Sun Q."/>
            <person name="Zhou Y."/>
        </authorList>
    </citation>
    <scope>NUCLEOTIDE SEQUENCE</scope>
    <source>
        <strain evidence="1">CGMCC 1.15367</strain>
    </source>
</reference>
<name>A0A916ZT53_9HYPH</name>
<dbReference type="RefSeq" id="WP_188910751.1">
    <property type="nucleotide sequence ID" value="NZ_BMIQ01000005.1"/>
</dbReference>
<keyword evidence="1" id="KW-0456">Lyase</keyword>
<keyword evidence="2" id="KW-1185">Reference proteome</keyword>
<sequence length="207" mass="22450">MPIVKRTRPTLTVIEGSPPDLAGLAGELEAGEAARRRAAVRALANHPDPRGLDLIWERLERETAPSVRALMFTSFAEHRSVSVADRLARLLDSSDAMLRSAASEALQAMPAEAEPVLDRLLATDDADLRIFAVRILAQTAHAGAPRRLVEVLRRDDHINVCAAAVDGLVEIGTREALPVLADAATRFRGNPFMAFAVETAIHRIEGR</sequence>
<dbReference type="Gene3D" id="1.25.10.10">
    <property type="entry name" value="Leucine-rich Repeat Variant"/>
    <property type="match status" value="1"/>
</dbReference>
<evidence type="ECO:0000313" key="1">
    <source>
        <dbReference type="EMBL" id="GGE12939.1"/>
    </source>
</evidence>